<organism evidence="2 3">
    <name type="scientific">Rhizoctonia solani</name>
    <dbReference type="NCBI Taxonomy" id="456999"/>
    <lineage>
        <taxon>Eukaryota</taxon>
        <taxon>Fungi</taxon>
        <taxon>Dikarya</taxon>
        <taxon>Basidiomycota</taxon>
        <taxon>Agaricomycotina</taxon>
        <taxon>Agaricomycetes</taxon>
        <taxon>Cantharellales</taxon>
        <taxon>Ceratobasidiaceae</taxon>
        <taxon>Rhizoctonia</taxon>
    </lineage>
</organism>
<gene>
    <name evidence="2" type="ORF">RDB_LOCUS141970</name>
</gene>
<evidence type="ECO:0000313" key="2">
    <source>
        <dbReference type="EMBL" id="CAE6448504.1"/>
    </source>
</evidence>
<reference evidence="2" key="1">
    <citation type="submission" date="2021-01" db="EMBL/GenBank/DDBJ databases">
        <authorList>
            <person name="Kaushik A."/>
        </authorList>
    </citation>
    <scope>NUCLEOTIDE SEQUENCE</scope>
    <source>
        <strain evidence="2">AG1-1C</strain>
    </source>
</reference>
<dbReference type="Proteomes" id="UP000663846">
    <property type="component" value="Unassembled WGS sequence"/>
</dbReference>
<evidence type="ECO:0000256" key="1">
    <source>
        <dbReference type="SAM" id="Phobius"/>
    </source>
</evidence>
<feature type="transmembrane region" description="Helical" evidence="1">
    <location>
        <begin position="16"/>
        <end position="41"/>
    </location>
</feature>
<name>A0A8H3B6S8_9AGAM</name>
<accession>A0A8H3B6S8</accession>
<feature type="transmembrane region" description="Helical" evidence="1">
    <location>
        <begin position="464"/>
        <end position="486"/>
    </location>
</feature>
<dbReference type="EMBL" id="CAJMWS010000508">
    <property type="protein sequence ID" value="CAE6448504.1"/>
    <property type="molecule type" value="Genomic_DNA"/>
</dbReference>
<protein>
    <submittedName>
        <fullName evidence="2">Uncharacterized protein</fullName>
    </submittedName>
</protein>
<keyword evidence="1" id="KW-0472">Membrane</keyword>
<comment type="caution">
    <text evidence="2">The sequence shown here is derived from an EMBL/GenBank/DDBJ whole genome shotgun (WGS) entry which is preliminary data.</text>
</comment>
<proteinExistence type="predicted"/>
<keyword evidence="1" id="KW-1133">Transmembrane helix</keyword>
<keyword evidence="1" id="KW-0812">Transmembrane</keyword>
<evidence type="ECO:0000313" key="3">
    <source>
        <dbReference type="Proteomes" id="UP000663846"/>
    </source>
</evidence>
<dbReference type="AlphaFoldDB" id="A0A8H3B6S8"/>
<feature type="transmembrane region" description="Helical" evidence="1">
    <location>
        <begin position="121"/>
        <end position="147"/>
    </location>
</feature>
<feature type="transmembrane region" description="Helical" evidence="1">
    <location>
        <begin position="62"/>
        <end position="84"/>
    </location>
</feature>
<sequence length="562" mass="62070">MDKGGMLRVVKLDHTVSWYLSVIAVYFIGISLAVGNHFYFAHLHNKDVSLYNQFWVTVAKNTWARAVQVCLIASSYTAFSALVWSAISDLRLPVRVIDSAFHLPSFLPALKILFSSEIKHLYTLVFWSICLFTLAFVTITVPGTLVVQPMESLPASLRVPNVDMSNDPRLYTVMTPHWEYVGPSNHLQRLVRNVLTSDAILTWNAPRACLSGCSYKVDYYAPVLRCMDYSPSSSDPGISSNTSYRANFNISDSYLTLNMTVWPMINGTHMTGSIGSSPLGSRCTFHNGFYTAAVGYWGSRHYASVTNYTRTSDDILLGTSLGLSNSSSCPRNSSWAISDPFGSNPCARIQMNTWAFVDAFSSSLSGAIVTYSQSGSLGPEERAVNNALMPNLDYLFSIQELYQSFDLAQWTKQMGLGKALESLLANATLSLTKDAYVQNWTSEAYSARVVPFANKFSYNAKTLWLGYGGAFITAFGAGFAGWAALLRKDVPDEGTSLAKILATTRDESFEQLRSRSGDIDEVSICYEGKHVGDDLIMTFTVKDGSALRRRSTETEEIGLLET</sequence>